<evidence type="ECO:0000256" key="4">
    <source>
        <dbReference type="ARBA" id="ARBA00022519"/>
    </source>
</evidence>
<evidence type="ECO:0000313" key="11">
    <source>
        <dbReference type="Proteomes" id="UP000231143"/>
    </source>
</evidence>
<comment type="caution">
    <text evidence="10">The sequence shown here is derived from an EMBL/GenBank/DDBJ whole genome shotgun (WGS) entry which is preliminary data.</text>
</comment>
<keyword evidence="5 8" id="KW-0812">Transmembrane</keyword>
<dbReference type="PANTHER" id="PTHR30012:SF0">
    <property type="entry name" value="TYPE II SECRETION SYSTEM PROTEIN F-RELATED"/>
    <property type="match status" value="1"/>
</dbReference>
<dbReference type="InterPro" id="IPR003004">
    <property type="entry name" value="GspF/PilC"/>
</dbReference>
<feature type="transmembrane region" description="Helical" evidence="8">
    <location>
        <begin position="374"/>
        <end position="395"/>
    </location>
</feature>
<accession>A0A2H0DXU9</accession>
<organism evidence="10 11">
    <name type="scientific">Candidatus Campbellbacteria bacterium CG22_combo_CG10-13_8_21_14_all_36_13</name>
    <dbReference type="NCBI Taxonomy" id="1974529"/>
    <lineage>
        <taxon>Bacteria</taxon>
        <taxon>Candidatus Campbelliibacteriota</taxon>
    </lineage>
</organism>
<evidence type="ECO:0000256" key="2">
    <source>
        <dbReference type="ARBA" id="ARBA00005745"/>
    </source>
</evidence>
<evidence type="ECO:0000256" key="5">
    <source>
        <dbReference type="ARBA" id="ARBA00022692"/>
    </source>
</evidence>
<reference evidence="10 11" key="1">
    <citation type="submission" date="2017-09" db="EMBL/GenBank/DDBJ databases">
        <title>Depth-based differentiation of microbial function through sediment-hosted aquifers and enrichment of novel symbionts in the deep terrestrial subsurface.</title>
        <authorList>
            <person name="Probst A.J."/>
            <person name="Ladd B."/>
            <person name="Jarett J.K."/>
            <person name="Geller-Mcgrath D.E."/>
            <person name="Sieber C.M."/>
            <person name="Emerson J.B."/>
            <person name="Anantharaman K."/>
            <person name="Thomas B.C."/>
            <person name="Malmstrom R."/>
            <person name="Stieglmeier M."/>
            <person name="Klingl A."/>
            <person name="Woyke T."/>
            <person name="Ryan C.M."/>
            <person name="Banfield J.F."/>
        </authorList>
    </citation>
    <scope>NUCLEOTIDE SEQUENCE [LARGE SCALE GENOMIC DNA]</scope>
    <source>
        <strain evidence="10">CG22_combo_CG10-13_8_21_14_all_36_13</strain>
    </source>
</reference>
<dbReference type="PRINTS" id="PR00812">
    <property type="entry name" value="BCTERIALGSPF"/>
</dbReference>
<dbReference type="AlphaFoldDB" id="A0A2H0DXU9"/>
<dbReference type="EMBL" id="PCTT01000035">
    <property type="protein sequence ID" value="PIP86987.1"/>
    <property type="molecule type" value="Genomic_DNA"/>
</dbReference>
<dbReference type="InterPro" id="IPR042094">
    <property type="entry name" value="T2SS_GspF_sf"/>
</dbReference>
<dbReference type="Gene3D" id="1.20.81.30">
    <property type="entry name" value="Type II secretion system (T2SS), domain F"/>
    <property type="match status" value="2"/>
</dbReference>
<evidence type="ECO:0000313" key="10">
    <source>
        <dbReference type="EMBL" id="PIP86987.1"/>
    </source>
</evidence>
<dbReference type="PANTHER" id="PTHR30012">
    <property type="entry name" value="GENERAL SECRETION PATHWAY PROTEIN"/>
    <property type="match status" value="1"/>
</dbReference>
<keyword evidence="4" id="KW-0997">Cell inner membrane</keyword>
<comment type="similarity">
    <text evidence="2">Belongs to the GSP F family.</text>
</comment>
<evidence type="ECO:0000256" key="1">
    <source>
        <dbReference type="ARBA" id="ARBA00004429"/>
    </source>
</evidence>
<gene>
    <name evidence="10" type="ORF">COW81_02645</name>
</gene>
<keyword evidence="3" id="KW-1003">Cell membrane</keyword>
<feature type="transmembrane region" description="Helical" evidence="8">
    <location>
        <begin position="221"/>
        <end position="239"/>
    </location>
</feature>
<evidence type="ECO:0000256" key="8">
    <source>
        <dbReference type="SAM" id="Phobius"/>
    </source>
</evidence>
<evidence type="ECO:0000259" key="9">
    <source>
        <dbReference type="Pfam" id="PF00482"/>
    </source>
</evidence>
<keyword evidence="6 8" id="KW-1133">Transmembrane helix</keyword>
<feature type="domain" description="Type II secretion system protein GspF" evidence="9">
    <location>
        <begin position="69"/>
        <end position="191"/>
    </location>
</feature>
<dbReference type="InterPro" id="IPR018076">
    <property type="entry name" value="T2SS_GspF_dom"/>
</dbReference>
<name>A0A2H0DXU9_9BACT</name>
<dbReference type="Proteomes" id="UP000231143">
    <property type="component" value="Unassembled WGS sequence"/>
</dbReference>
<evidence type="ECO:0000256" key="3">
    <source>
        <dbReference type="ARBA" id="ARBA00022475"/>
    </source>
</evidence>
<evidence type="ECO:0000256" key="7">
    <source>
        <dbReference type="ARBA" id="ARBA00023136"/>
    </source>
</evidence>
<protein>
    <recommendedName>
        <fullName evidence="9">Type II secretion system protein GspF domain-containing protein</fullName>
    </recommendedName>
</protein>
<dbReference type="Pfam" id="PF00482">
    <property type="entry name" value="T2SSF"/>
    <property type="match status" value="2"/>
</dbReference>
<keyword evidence="7 8" id="KW-0472">Membrane</keyword>
<proteinExistence type="inferred from homology"/>
<feature type="transmembrane region" description="Helical" evidence="8">
    <location>
        <begin position="168"/>
        <end position="190"/>
    </location>
</feature>
<dbReference type="FunFam" id="1.20.81.30:FF:000001">
    <property type="entry name" value="Type II secretion system protein F"/>
    <property type="match status" value="1"/>
</dbReference>
<comment type="subcellular location">
    <subcellularLocation>
        <location evidence="1">Cell inner membrane</location>
        <topology evidence="1">Multi-pass membrane protein</topology>
    </subcellularLocation>
</comment>
<dbReference type="GO" id="GO:0005886">
    <property type="term" value="C:plasma membrane"/>
    <property type="evidence" value="ECO:0007669"/>
    <property type="project" value="UniProtKB-SubCell"/>
</dbReference>
<evidence type="ECO:0000256" key="6">
    <source>
        <dbReference type="ARBA" id="ARBA00022989"/>
    </source>
</evidence>
<sequence>MLFKYKAVDQNNSNKEGTIEALNIDIAVSSLQKRGFTILGIQPANKTGFFDRKITIFQKVSNKDVVILSRQISTLFQAQVSALRVFTMLASETPNPLLREKLGQITTELQSGSSISKSLAKHTDVFSSFYINMVKAGEETGKLDETFSFLADYLDRNYELTSKAKNALVYPVFVIFTFIAVMVLMLTMVIPRITSILEESGQEVPIYTKIVIGMSKLLTDYGLFVLIALFIAGFLVFRWSRQPSGKEFFADLKLRIPYIGNLYQKLYLSRLADNMNTMLLSGIPMLRAIEVTAEVVDNEVYRRLLMKSAENIKGGKSVSDSLSEFPQIPKIMIQMMRVGEETGELGNILKTLSNFYRREVTNAVDTLVSLIEPLMMVMLGLGVGFLLASVLIPIYNISGGA</sequence>
<feature type="domain" description="Type II secretion system protein GspF" evidence="9">
    <location>
        <begin position="272"/>
        <end position="393"/>
    </location>
</feature>
<dbReference type="GO" id="GO:0015628">
    <property type="term" value="P:protein secretion by the type II secretion system"/>
    <property type="evidence" value="ECO:0007669"/>
    <property type="project" value="TreeGrafter"/>
</dbReference>